<evidence type="ECO:0000259" key="3">
    <source>
        <dbReference type="PROSITE" id="PS50157"/>
    </source>
</evidence>
<feature type="domain" description="C2H2-type" evidence="3">
    <location>
        <begin position="515"/>
        <end position="542"/>
    </location>
</feature>
<dbReference type="STRING" id="1081105.A0A162JLQ3"/>
<name>A0A162JLQ3_METRR</name>
<dbReference type="OMA" id="FKGRPCE"/>
<evidence type="ECO:0000313" key="5">
    <source>
        <dbReference type="Proteomes" id="UP000243498"/>
    </source>
</evidence>
<comment type="caution">
    <text evidence="4">The sequence shown here is derived from an EMBL/GenBank/DDBJ whole genome shotgun (WGS) entry which is preliminary data.</text>
</comment>
<dbReference type="PANTHER" id="PTHR35391">
    <property type="entry name" value="C2H2-TYPE DOMAIN-CONTAINING PROTEIN-RELATED"/>
    <property type="match status" value="1"/>
</dbReference>
<keyword evidence="1" id="KW-0863">Zinc-finger</keyword>
<dbReference type="OrthoDB" id="6077919at2759"/>
<dbReference type="PANTHER" id="PTHR35391:SF3">
    <property type="entry name" value="FINGER DOMAIN PROTEIN, PUTATIVE (AFU_ORTHOLOGUE AFUA_8G04300)-RELATED"/>
    <property type="match status" value="1"/>
</dbReference>
<feature type="region of interest" description="Disordered" evidence="2">
    <location>
        <begin position="670"/>
        <end position="695"/>
    </location>
</feature>
<dbReference type="PROSITE" id="PS00028">
    <property type="entry name" value="ZINC_FINGER_C2H2_1"/>
    <property type="match status" value="3"/>
</dbReference>
<organism evidence="4 5">
    <name type="scientific">Metarhizium rileyi (strain RCEF 4871)</name>
    <name type="common">Nomuraea rileyi</name>
    <dbReference type="NCBI Taxonomy" id="1649241"/>
    <lineage>
        <taxon>Eukaryota</taxon>
        <taxon>Fungi</taxon>
        <taxon>Dikarya</taxon>
        <taxon>Ascomycota</taxon>
        <taxon>Pezizomycotina</taxon>
        <taxon>Sordariomycetes</taxon>
        <taxon>Hypocreomycetidae</taxon>
        <taxon>Hypocreales</taxon>
        <taxon>Clavicipitaceae</taxon>
        <taxon>Metarhizium</taxon>
    </lineage>
</organism>
<sequence>MQSNGRNPLSTGHQTYQSIRKSFGAISQQSDMALWGHGCSVPPGGHNLQQEYVIQKFTTDVANDPFIPTGIISDLSLARQQDQSLTDTQHRSPHFDSDDLHTVTICTNPDDSGYGGSRVSYTVTSPSVAAGREGSRSPLQCEVCDEFKAKNKSEFRKHMNRHTKPHKCGISSCPKGFATANDLDRHKKTVHRGECHYESNPTVYQCLHCLRDPGKQNRRKKQEWPRKDNFIAHLSRIHDIDSPVESLDQYIVQPLAEISPDSVQRSSNEAAQRPDLTGVGTFPDLIAPQTGGSYAEQLAIFASGRNQSNALTDHHPMRILQSNFFDHLRRNNVFDSHEASQCVSPNMLRYEPDKGLLDTASLGNAQNRALSLSFPPGMMEPLPQNDGMVVNLQYSGIAANNGETNEAGTDDNETDGLISDHWERTRPREAVAPECFEPPVPASHSDQSTDHCALMDIVKQLQLSPPVGTSPSLADHVRKLPQEVRDALVAALRASSQDDDDFGMNDIDAIAKGQTACHLCPKKFRRPCELTKHLKRHSKPYGCTWKGCFKTFGSKNDWKRHESKQHCYSETWICDLDNCSKRSWNRREAFKEHLFKEHPQPAGQAMETKIEQCRRGSYCDTKFWCGFCAKYIDADTPWTTRFTHIDNHFCGKDGMEQKSMDDWRYPDPEIRRDMPETTNNATTKGPTGTVQGYGPDVRGSCKRKAEMANLWPQPLEKKQNYGHDLAEMWYCDFTKLHNL</sequence>
<dbReference type="Gene3D" id="3.30.160.60">
    <property type="entry name" value="Classic Zinc Finger"/>
    <property type="match status" value="2"/>
</dbReference>
<feature type="compositionally biased region" description="Polar residues" evidence="2">
    <location>
        <begin position="261"/>
        <end position="270"/>
    </location>
</feature>
<dbReference type="InterPro" id="IPR013087">
    <property type="entry name" value="Znf_C2H2_type"/>
</dbReference>
<feature type="domain" description="C2H2-type" evidence="3">
    <location>
        <begin position="166"/>
        <end position="196"/>
    </location>
</feature>
<dbReference type="Proteomes" id="UP000243498">
    <property type="component" value="Unassembled WGS sequence"/>
</dbReference>
<proteinExistence type="predicted"/>
<evidence type="ECO:0000256" key="1">
    <source>
        <dbReference type="PROSITE-ProRule" id="PRU00042"/>
    </source>
</evidence>
<dbReference type="SUPFAM" id="SSF57667">
    <property type="entry name" value="beta-beta-alpha zinc fingers"/>
    <property type="match status" value="1"/>
</dbReference>
<evidence type="ECO:0000313" key="4">
    <source>
        <dbReference type="EMBL" id="OAA46068.1"/>
    </source>
</evidence>
<protein>
    <submittedName>
        <fullName evidence="4">C2H2 type zinc finger domain protein</fullName>
    </submittedName>
</protein>
<dbReference type="EMBL" id="AZHC01000007">
    <property type="protein sequence ID" value="OAA46068.1"/>
    <property type="molecule type" value="Genomic_DNA"/>
</dbReference>
<keyword evidence="1" id="KW-0479">Metal-binding</keyword>
<feature type="region of interest" description="Disordered" evidence="2">
    <location>
        <begin position="261"/>
        <end position="281"/>
    </location>
</feature>
<dbReference type="PROSITE" id="PS50157">
    <property type="entry name" value="ZINC_FINGER_C2H2_2"/>
    <property type="match status" value="2"/>
</dbReference>
<feature type="compositionally biased region" description="Polar residues" evidence="2">
    <location>
        <begin position="676"/>
        <end position="690"/>
    </location>
</feature>
<gene>
    <name evidence="4" type="ORF">NOR_02821</name>
</gene>
<dbReference type="SMART" id="SM00355">
    <property type="entry name" value="ZnF_C2H2"/>
    <property type="match status" value="6"/>
</dbReference>
<accession>A0A162JLQ3</accession>
<reference evidence="4 5" key="1">
    <citation type="journal article" date="2016" name="Genome Biol. Evol.">
        <title>Divergent and convergent evolution of fungal pathogenicity.</title>
        <authorList>
            <person name="Shang Y."/>
            <person name="Xiao G."/>
            <person name="Zheng P."/>
            <person name="Cen K."/>
            <person name="Zhan S."/>
            <person name="Wang C."/>
        </authorList>
    </citation>
    <scope>NUCLEOTIDE SEQUENCE [LARGE SCALE GENOMIC DNA]</scope>
    <source>
        <strain evidence="4 5">RCEF 4871</strain>
    </source>
</reference>
<keyword evidence="1" id="KW-0862">Zinc</keyword>
<evidence type="ECO:0000256" key="2">
    <source>
        <dbReference type="SAM" id="MobiDB-lite"/>
    </source>
</evidence>
<dbReference type="GO" id="GO:0008270">
    <property type="term" value="F:zinc ion binding"/>
    <property type="evidence" value="ECO:0007669"/>
    <property type="project" value="UniProtKB-KW"/>
</dbReference>
<dbReference type="AlphaFoldDB" id="A0A162JLQ3"/>
<dbReference type="InterPro" id="IPR036236">
    <property type="entry name" value="Znf_C2H2_sf"/>
</dbReference>
<keyword evidence="5" id="KW-1185">Reference proteome</keyword>